<dbReference type="InterPro" id="IPR049012">
    <property type="entry name" value="Mutator_transp_dom"/>
</dbReference>
<dbReference type="InterPro" id="IPR011604">
    <property type="entry name" value="PDDEXK-like_dom_sf"/>
</dbReference>
<dbReference type="GO" id="GO:0006281">
    <property type="term" value="P:DNA repair"/>
    <property type="evidence" value="ECO:0007669"/>
    <property type="project" value="UniProtKB-ARBA"/>
</dbReference>
<evidence type="ECO:0000256" key="1">
    <source>
        <dbReference type="SAM" id="MobiDB-lite"/>
    </source>
</evidence>
<feature type="compositionally biased region" description="Basic residues" evidence="1">
    <location>
        <begin position="639"/>
        <end position="656"/>
    </location>
</feature>
<dbReference type="InterPro" id="IPR051703">
    <property type="entry name" value="NF-kappa-B_Signaling_Reg"/>
</dbReference>
<name>A0A8B6HN60_MYTGA</name>
<dbReference type="EMBL" id="UYJE01010333">
    <property type="protein sequence ID" value="VDI82265.1"/>
    <property type="molecule type" value="Genomic_DNA"/>
</dbReference>
<evidence type="ECO:0000313" key="5">
    <source>
        <dbReference type="Proteomes" id="UP000596742"/>
    </source>
</evidence>
<feature type="compositionally biased region" description="Polar residues" evidence="1">
    <location>
        <begin position="658"/>
        <end position="672"/>
    </location>
</feature>
<comment type="caution">
    <text evidence="4">The sequence shown here is derived from an EMBL/GenBank/DDBJ whole genome shotgun (WGS) entry which is preliminary data.</text>
</comment>
<sequence length="760" mass="86704">MWRAVWGSMVTGNGPAHLNELMATLNSPGLSQPTFTSIETDIGKWWHSILEREMMLAGQEERRLAIDRNDYHHEVPAITVIVDGEGFKQAEEKHGLRYMRVVGDGDSSVFATIREGVPGWGRQVTKEECANHICKCYRSNLEKMVTENPLYKGRHHLSKTTRVRLQLNDFAMTHHKLASSPTIVKNSDEPDLLDCQIDFWSEGSSLASQEESRLGTTIQYSNVEQHIIKDVLTLLNRIAEKSDRLISNSTTNLAESWMHIRTKFDGGKVYNLCNRGSWHARCYGGALRMNLGPQWSCQAWETCTATEPGKHFTARYKRNEQMLKNSIRHKSKPDVKQKRWKRKISSLKGCTTRKARQSYGTDAIEVTTDVSTTALEKLQNDFLDTHINLSADQCKQITLSTVQQSQSGLWHSERHKRITASNFGSIIRRNPSLPINKFVRNLLYSQFKGNRHTRNGILQEDTTIEEYKLKKAEDNENIYVNKTGLVIHPTNKFLAASPDGIVTSSTDGTGLIEIKNLLHSKPINLFEAANSNNFCLITINGNLKLKENHPYFFQCHGLLNVCHKPWIDFVVRTLNPYQMFIQRIYRDVDLWENTLLPKLKAFFTKALLPELASPREGKSPGIREPGIWFVDSKTSIKRKRKITSASTNRRKTKKQNPRPDTSSDSETANTQAKEPAQNRLTRGRQKQTKFVGRSIKQQWIIDEDANHKEWYKGTVVSLLKGTDGKLNAVYEVLFDGDDDVYEIDHLVADYHSGSVQFCDL</sequence>
<feature type="region of interest" description="Disordered" evidence="1">
    <location>
        <begin position="639"/>
        <end position="689"/>
    </location>
</feature>
<protein>
    <recommendedName>
        <fullName evidence="6">YqaJ viral recombinase domain-containing protein</fullName>
    </recommendedName>
</protein>
<dbReference type="Pfam" id="PF20700">
    <property type="entry name" value="Mutator"/>
    <property type="match status" value="2"/>
</dbReference>
<dbReference type="Proteomes" id="UP000596742">
    <property type="component" value="Unassembled WGS sequence"/>
</dbReference>
<dbReference type="InterPro" id="IPR011335">
    <property type="entry name" value="Restrct_endonuc-II-like"/>
</dbReference>
<accession>A0A8B6HN60</accession>
<organism evidence="4 5">
    <name type="scientific">Mytilus galloprovincialis</name>
    <name type="common">Mediterranean mussel</name>
    <dbReference type="NCBI Taxonomy" id="29158"/>
    <lineage>
        <taxon>Eukaryota</taxon>
        <taxon>Metazoa</taxon>
        <taxon>Spiralia</taxon>
        <taxon>Lophotrochozoa</taxon>
        <taxon>Mollusca</taxon>
        <taxon>Bivalvia</taxon>
        <taxon>Autobranchia</taxon>
        <taxon>Pteriomorphia</taxon>
        <taxon>Mytilida</taxon>
        <taxon>Mytiloidea</taxon>
        <taxon>Mytilidae</taxon>
        <taxon>Mytilinae</taxon>
        <taxon>Mytilus</taxon>
    </lineage>
</organism>
<feature type="domain" description="Mutator-like transposase" evidence="3">
    <location>
        <begin position="85"/>
        <end position="163"/>
    </location>
</feature>
<dbReference type="InterPro" id="IPR019080">
    <property type="entry name" value="YqaJ_viral_recombinase"/>
</dbReference>
<evidence type="ECO:0000313" key="4">
    <source>
        <dbReference type="EMBL" id="VDI82265.1"/>
    </source>
</evidence>
<dbReference type="PANTHER" id="PTHR46609">
    <property type="entry name" value="EXONUCLEASE, PHAGE-TYPE/RECB, C-TERMINAL DOMAIN-CONTAINING PROTEIN"/>
    <property type="match status" value="1"/>
</dbReference>
<evidence type="ECO:0000259" key="2">
    <source>
        <dbReference type="Pfam" id="PF09588"/>
    </source>
</evidence>
<gene>
    <name evidence="4" type="ORF">MGAL_10B069553</name>
</gene>
<dbReference type="PANTHER" id="PTHR46609:SF8">
    <property type="entry name" value="YQAJ VIRAL RECOMBINASE DOMAIN-CONTAINING PROTEIN"/>
    <property type="match status" value="1"/>
</dbReference>
<dbReference type="AlphaFoldDB" id="A0A8B6HN60"/>
<dbReference type="CDD" id="cd22343">
    <property type="entry name" value="PDDEXK_lambda_exonuclease-like"/>
    <property type="match status" value="1"/>
</dbReference>
<keyword evidence="5" id="KW-1185">Reference proteome</keyword>
<dbReference type="Gene3D" id="3.90.320.10">
    <property type="match status" value="1"/>
</dbReference>
<dbReference type="SUPFAM" id="SSF52980">
    <property type="entry name" value="Restriction endonuclease-like"/>
    <property type="match status" value="1"/>
</dbReference>
<reference evidence="4" key="1">
    <citation type="submission" date="2018-11" db="EMBL/GenBank/DDBJ databases">
        <authorList>
            <person name="Alioto T."/>
            <person name="Alioto T."/>
        </authorList>
    </citation>
    <scope>NUCLEOTIDE SEQUENCE</scope>
</reference>
<evidence type="ECO:0008006" key="6">
    <source>
        <dbReference type="Google" id="ProtNLM"/>
    </source>
</evidence>
<dbReference type="OrthoDB" id="6073242at2759"/>
<evidence type="ECO:0000259" key="3">
    <source>
        <dbReference type="Pfam" id="PF20700"/>
    </source>
</evidence>
<proteinExistence type="predicted"/>
<feature type="domain" description="YqaJ viral recombinase" evidence="2">
    <location>
        <begin position="410"/>
        <end position="519"/>
    </location>
</feature>
<feature type="domain" description="Mutator-like transposase" evidence="3">
    <location>
        <begin position="3"/>
        <end position="84"/>
    </location>
</feature>
<dbReference type="Pfam" id="PF09588">
    <property type="entry name" value="YqaJ"/>
    <property type="match status" value="1"/>
</dbReference>